<dbReference type="Proteomes" id="UP000321926">
    <property type="component" value="Unassembled WGS sequence"/>
</dbReference>
<feature type="transmembrane region" description="Helical" evidence="1">
    <location>
        <begin position="7"/>
        <end position="27"/>
    </location>
</feature>
<evidence type="ECO:0000313" key="2">
    <source>
        <dbReference type="EMBL" id="TXK47428.1"/>
    </source>
</evidence>
<keyword evidence="3" id="KW-1185">Reference proteome</keyword>
<comment type="caution">
    <text evidence="2">The sequence shown here is derived from an EMBL/GenBank/DDBJ whole genome shotgun (WGS) entry which is preliminary data.</text>
</comment>
<name>A0A5C8K8Y7_9BACT</name>
<protein>
    <submittedName>
        <fullName evidence="2">Uncharacterized protein</fullName>
    </submittedName>
</protein>
<proteinExistence type="predicted"/>
<keyword evidence="1" id="KW-0812">Transmembrane</keyword>
<gene>
    <name evidence="2" type="ORF">FVR03_09530</name>
</gene>
<accession>A0A5C8K8Y7</accession>
<reference evidence="2 3" key="1">
    <citation type="submission" date="2019-08" db="EMBL/GenBank/DDBJ databases">
        <authorList>
            <person name="Shi S."/>
        </authorList>
    </citation>
    <scope>NUCLEOTIDE SEQUENCE [LARGE SCALE GENOMIC DNA]</scope>
    <source>
        <strain evidence="2 3">GY10130</strain>
    </source>
</reference>
<keyword evidence="1" id="KW-0472">Membrane</keyword>
<keyword evidence="1" id="KW-1133">Transmembrane helix</keyword>
<evidence type="ECO:0000313" key="3">
    <source>
        <dbReference type="Proteomes" id="UP000321926"/>
    </source>
</evidence>
<feature type="transmembrane region" description="Helical" evidence="1">
    <location>
        <begin position="33"/>
        <end position="54"/>
    </location>
</feature>
<dbReference type="EMBL" id="VRTY01000029">
    <property type="protein sequence ID" value="TXK47428.1"/>
    <property type="molecule type" value="Genomic_DNA"/>
</dbReference>
<dbReference type="AlphaFoldDB" id="A0A5C8K8Y7"/>
<sequence length="68" mass="7801">MNKGTIQFWLLFIVSIILSVVAISLFFKALKLILYVILVAALAPVIYLVLRLFIGRAKKPDNKLKRRE</sequence>
<evidence type="ECO:0000256" key="1">
    <source>
        <dbReference type="SAM" id="Phobius"/>
    </source>
</evidence>
<organism evidence="2 3">
    <name type="scientific">Pontibacter qinzhouensis</name>
    <dbReference type="NCBI Taxonomy" id="2603253"/>
    <lineage>
        <taxon>Bacteria</taxon>
        <taxon>Pseudomonadati</taxon>
        <taxon>Bacteroidota</taxon>
        <taxon>Cytophagia</taxon>
        <taxon>Cytophagales</taxon>
        <taxon>Hymenobacteraceae</taxon>
        <taxon>Pontibacter</taxon>
    </lineage>
</organism>